<dbReference type="PANTHER" id="PTHR36174:SF1">
    <property type="entry name" value="LIPID II:GLYCINE GLYCYLTRANSFERASE"/>
    <property type="match status" value="1"/>
</dbReference>
<evidence type="ECO:0000313" key="2">
    <source>
        <dbReference type="EMBL" id="RXE55604.1"/>
    </source>
</evidence>
<dbReference type="Pfam" id="PF13480">
    <property type="entry name" value="Acetyltransf_6"/>
    <property type="match status" value="1"/>
</dbReference>
<proteinExistence type="predicted"/>
<protein>
    <recommendedName>
        <fullName evidence="1">BioF2-like acetyltransferase domain-containing protein</fullName>
    </recommendedName>
</protein>
<organism evidence="2 3">
    <name type="scientific">Methanoculleus taiwanensis</name>
    <dbReference type="NCBI Taxonomy" id="1550565"/>
    <lineage>
        <taxon>Archaea</taxon>
        <taxon>Methanobacteriati</taxon>
        <taxon>Methanobacteriota</taxon>
        <taxon>Stenosarchaea group</taxon>
        <taxon>Methanomicrobia</taxon>
        <taxon>Methanomicrobiales</taxon>
        <taxon>Methanomicrobiaceae</taxon>
        <taxon>Methanoculleus</taxon>
    </lineage>
</organism>
<dbReference type="InterPro" id="IPR016181">
    <property type="entry name" value="Acyl_CoA_acyltransferase"/>
</dbReference>
<dbReference type="Gene3D" id="3.40.630.30">
    <property type="match status" value="1"/>
</dbReference>
<dbReference type="OrthoDB" id="140543at2157"/>
<keyword evidence="3" id="KW-1185">Reference proteome</keyword>
<reference evidence="2 3" key="1">
    <citation type="journal article" date="2015" name="Int. J. Syst. Evol. Microbiol.">
        <title>Methanoculleus taiwanensis sp. nov., a methanogen isolated from deep marine sediment at the deformation front area near Taiwan.</title>
        <authorList>
            <person name="Weng C.Y."/>
            <person name="Chen S.C."/>
            <person name="Lai M.C."/>
            <person name="Wu S.Y."/>
            <person name="Lin S."/>
            <person name="Yang T.F."/>
            <person name="Chen P.C."/>
        </authorList>
    </citation>
    <scope>NUCLEOTIDE SEQUENCE [LARGE SCALE GENOMIC DNA]</scope>
    <source>
        <strain evidence="2 3">CYW4</strain>
    </source>
</reference>
<dbReference type="InterPro" id="IPR050644">
    <property type="entry name" value="PG_Glycine_Bridge_Synth"/>
</dbReference>
<dbReference type="SUPFAM" id="SSF55729">
    <property type="entry name" value="Acyl-CoA N-acyltransferases (Nat)"/>
    <property type="match status" value="1"/>
</dbReference>
<accession>A0A498GZR8</accession>
<sequence length="343" mass="40344">MTVETIKDKETWDRFIDESAGGLLFHKWDFLKITEEHTGYRFFPYGIYKGEELISVFPLFCRNVHGLKTAFSPPPMQSIIPYLGFVMGQEYDTLKQSKKESFLKMVSDDIHATLQEFSPSYLSMMLVPDQLDIRNFIWNQYSAKVHYTYTVDLTQPSEEIWNGFHYKLRHKLKKAGQSGMELHREHDISTVYQAVSDRFSQPSMNIPMISRRYFEDLFRAYPDHLAAYNLYDRAGELVGTVTTQEYKRFLLWMGTPRMDTASAGNEYLQWLLMLKAKERGFHTLENIGANTKNLNLFKSKFGFEITVYLELYMRNMLGTMAEWVYSNIINPSRLKRRVVSYIE</sequence>
<gene>
    <name evidence="2" type="ORF">ABH15_04915</name>
</gene>
<dbReference type="AlphaFoldDB" id="A0A498GZR8"/>
<evidence type="ECO:0000313" key="3">
    <source>
        <dbReference type="Proteomes" id="UP000290932"/>
    </source>
</evidence>
<dbReference type="RefSeq" id="WP_128693280.1">
    <property type="nucleotide sequence ID" value="NZ_LHQS01000002.1"/>
</dbReference>
<name>A0A498GZR8_9EURY</name>
<comment type="caution">
    <text evidence="2">The sequence shown here is derived from an EMBL/GenBank/DDBJ whole genome shotgun (WGS) entry which is preliminary data.</text>
</comment>
<dbReference type="Proteomes" id="UP000290932">
    <property type="component" value="Unassembled WGS sequence"/>
</dbReference>
<dbReference type="InterPro" id="IPR038740">
    <property type="entry name" value="BioF2-like_GNAT_dom"/>
</dbReference>
<dbReference type="EMBL" id="LHQS01000002">
    <property type="protein sequence ID" value="RXE55604.1"/>
    <property type="molecule type" value="Genomic_DNA"/>
</dbReference>
<evidence type="ECO:0000259" key="1">
    <source>
        <dbReference type="Pfam" id="PF13480"/>
    </source>
</evidence>
<dbReference type="PANTHER" id="PTHR36174">
    <property type="entry name" value="LIPID II:GLYCINE GLYCYLTRANSFERASE"/>
    <property type="match status" value="1"/>
</dbReference>
<feature type="domain" description="BioF2-like acetyltransferase" evidence="1">
    <location>
        <begin position="166"/>
        <end position="290"/>
    </location>
</feature>